<comment type="caution">
    <text evidence="10">The sequence shown here is derived from an EMBL/GenBank/DDBJ whole genome shotgun (WGS) entry which is preliminary data.</text>
</comment>
<evidence type="ECO:0000256" key="6">
    <source>
        <dbReference type="RuleBase" id="RU004005"/>
    </source>
</evidence>
<dbReference type="SUPFAM" id="SSF54843">
    <property type="entry name" value="Ribosomal protein L22"/>
    <property type="match status" value="1"/>
</dbReference>
<organism evidence="10 11">
    <name type="scientific">Candidatus Woesebacteria bacterium GW2011_GWA1_45_8</name>
    <dbReference type="NCBI Taxonomy" id="1618559"/>
    <lineage>
        <taxon>Bacteria</taxon>
        <taxon>Candidatus Woeseibacteriota</taxon>
    </lineage>
</organism>
<dbReference type="InterPro" id="IPR036394">
    <property type="entry name" value="Ribosomal_uL22_sf"/>
</dbReference>
<feature type="region of interest" description="Disordered" evidence="9">
    <location>
        <begin position="113"/>
        <end position="147"/>
    </location>
</feature>
<keyword evidence="5 6" id="KW-0687">Ribonucleoprotein</keyword>
<evidence type="ECO:0000256" key="1">
    <source>
        <dbReference type="ARBA" id="ARBA00009451"/>
    </source>
</evidence>
<dbReference type="AlphaFoldDB" id="A0A0G1MVP2"/>
<proteinExistence type="inferred from homology"/>
<dbReference type="Proteomes" id="UP000034653">
    <property type="component" value="Unassembled WGS sequence"/>
</dbReference>
<name>A0A0G1MVP2_9BACT</name>
<dbReference type="GO" id="GO:0019843">
    <property type="term" value="F:rRNA binding"/>
    <property type="evidence" value="ECO:0007669"/>
    <property type="project" value="UniProtKB-KW"/>
</dbReference>
<gene>
    <name evidence="10" type="ORF">UX19_C0002G0011</name>
</gene>
<comment type="subunit">
    <text evidence="7">Part of the 50S ribosomal subunit.</text>
</comment>
<evidence type="ECO:0000313" key="10">
    <source>
        <dbReference type="EMBL" id="KKU12304.1"/>
    </source>
</evidence>
<keyword evidence="4 6" id="KW-0689">Ribosomal protein</keyword>
<evidence type="ECO:0000256" key="7">
    <source>
        <dbReference type="RuleBase" id="RU004006"/>
    </source>
</evidence>
<dbReference type="GO" id="GO:0022625">
    <property type="term" value="C:cytosolic large ribosomal subunit"/>
    <property type="evidence" value="ECO:0007669"/>
    <property type="project" value="TreeGrafter"/>
</dbReference>
<dbReference type="NCBIfam" id="TIGR01044">
    <property type="entry name" value="rplV_bact"/>
    <property type="match status" value="1"/>
</dbReference>
<feature type="compositionally biased region" description="Basic and acidic residues" evidence="9">
    <location>
        <begin position="122"/>
        <end position="147"/>
    </location>
</feature>
<dbReference type="PANTHER" id="PTHR13501:SF8">
    <property type="entry name" value="LARGE RIBOSOMAL SUBUNIT PROTEIN UL22M"/>
    <property type="match status" value="1"/>
</dbReference>
<dbReference type="InterPro" id="IPR047867">
    <property type="entry name" value="Ribosomal_uL22_bac/org-type"/>
</dbReference>
<dbReference type="GO" id="GO:0003735">
    <property type="term" value="F:structural constituent of ribosome"/>
    <property type="evidence" value="ECO:0007669"/>
    <property type="project" value="InterPro"/>
</dbReference>
<dbReference type="InterPro" id="IPR001063">
    <property type="entry name" value="Ribosomal_uL22"/>
</dbReference>
<dbReference type="GO" id="GO:0006412">
    <property type="term" value="P:translation"/>
    <property type="evidence" value="ECO:0007669"/>
    <property type="project" value="InterPro"/>
</dbReference>
<evidence type="ECO:0000256" key="9">
    <source>
        <dbReference type="SAM" id="MobiDB-lite"/>
    </source>
</evidence>
<keyword evidence="2 7" id="KW-0699">rRNA-binding</keyword>
<comment type="similarity">
    <text evidence="1 6">Belongs to the universal ribosomal protein uL22 family.</text>
</comment>
<evidence type="ECO:0000313" key="11">
    <source>
        <dbReference type="Proteomes" id="UP000034653"/>
    </source>
</evidence>
<comment type="function">
    <text evidence="8">This protein binds specifically to 23S rRNA; its binding is stimulated by other ribosomal proteins, e.g., L4, L17, and L20. It is important during the early stages of 50S assembly. It makes multiple contacts with different domains of the 23S rRNA in the assembled 50S subunit and ribosome.</text>
</comment>
<evidence type="ECO:0000256" key="3">
    <source>
        <dbReference type="ARBA" id="ARBA00022884"/>
    </source>
</evidence>
<evidence type="ECO:0000256" key="2">
    <source>
        <dbReference type="ARBA" id="ARBA00022730"/>
    </source>
</evidence>
<protein>
    <recommendedName>
        <fullName evidence="8">50S ribosomal protein L22</fullName>
    </recommendedName>
</protein>
<evidence type="ECO:0000256" key="4">
    <source>
        <dbReference type="ARBA" id="ARBA00022980"/>
    </source>
</evidence>
<evidence type="ECO:0000256" key="8">
    <source>
        <dbReference type="RuleBase" id="RU004008"/>
    </source>
</evidence>
<dbReference type="PANTHER" id="PTHR13501">
    <property type="entry name" value="CHLOROPLAST 50S RIBOSOMAL PROTEIN L22-RELATED"/>
    <property type="match status" value="1"/>
</dbReference>
<keyword evidence="3 7" id="KW-0694">RNA-binding</keyword>
<evidence type="ECO:0000256" key="5">
    <source>
        <dbReference type="ARBA" id="ARBA00023274"/>
    </source>
</evidence>
<dbReference type="Gene3D" id="3.90.470.10">
    <property type="entry name" value="Ribosomal protein L22/L17"/>
    <property type="match status" value="1"/>
</dbReference>
<dbReference type="Pfam" id="PF00237">
    <property type="entry name" value="Ribosomal_L22"/>
    <property type="match status" value="1"/>
</dbReference>
<reference evidence="10 11" key="1">
    <citation type="journal article" date="2015" name="Nature">
        <title>rRNA introns, odd ribosomes, and small enigmatic genomes across a large radiation of phyla.</title>
        <authorList>
            <person name="Brown C.T."/>
            <person name="Hug L.A."/>
            <person name="Thomas B.C."/>
            <person name="Sharon I."/>
            <person name="Castelle C.J."/>
            <person name="Singh A."/>
            <person name="Wilkins M.J."/>
            <person name="Williams K.H."/>
            <person name="Banfield J.F."/>
        </authorList>
    </citation>
    <scope>NUCLEOTIDE SEQUENCE [LARGE SCALE GENOMIC DNA]</scope>
</reference>
<dbReference type="InterPro" id="IPR005727">
    <property type="entry name" value="Ribosomal_uL22_bac/chlpt-type"/>
</dbReference>
<sequence>MLFLAEQKFLLISPKKVRPVANMAKKLKPSQAIESLPFVGSRAGVVLKKVIASAIANAKAKGASEADLIFKEILINEGPRLKRGMAGAHGRWKPIKKRMSHIRVVLESVAPAPTKQEVGQVNKEDVKEDMEVKEEKKEEKSAESKEK</sequence>
<accession>A0A0G1MVP2</accession>
<dbReference type="EMBL" id="LCLG01000002">
    <property type="protein sequence ID" value="KKU12304.1"/>
    <property type="molecule type" value="Genomic_DNA"/>
</dbReference>
<dbReference type="CDD" id="cd00336">
    <property type="entry name" value="Ribosomal_L22"/>
    <property type="match status" value="1"/>
</dbReference>